<keyword evidence="1" id="KW-0560">Oxidoreductase</keyword>
<organism evidence="1 2">
    <name type="scientific">Pseudomonas fragi</name>
    <dbReference type="NCBI Taxonomy" id="296"/>
    <lineage>
        <taxon>Bacteria</taxon>
        <taxon>Pseudomonadati</taxon>
        <taxon>Pseudomonadota</taxon>
        <taxon>Gammaproteobacteria</taxon>
        <taxon>Pseudomonadales</taxon>
        <taxon>Pseudomonadaceae</taxon>
        <taxon>Pseudomonas</taxon>
    </lineage>
</organism>
<name>A0A449IGF5_PSEFR</name>
<accession>A0A449IGF5</accession>
<dbReference type="GO" id="GO:0016491">
    <property type="term" value="F:oxidoreductase activity"/>
    <property type="evidence" value="ECO:0007669"/>
    <property type="project" value="UniProtKB-KW"/>
</dbReference>
<dbReference type="EMBL" id="CAACYJ010000020">
    <property type="protein sequence ID" value="VFB18505.1"/>
    <property type="molecule type" value="Genomic_DNA"/>
</dbReference>
<protein>
    <submittedName>
        <fullName evidence="1">Protein SrpA</fullName>
        <ecNumber evidence="1">1.-.-.-</ecNumber>
    </submittedName>
</protein>
<dbReference type="Proteomes" id="UP000330809">
    <property type="component" value="Unassembled WGS sequence"/>
</dbReference>
<dbReference type="SUPFAM" id="SSF56634">
    <property type="entry name" value="Heme-dependent catalase-like"/>
    <property type="match status" value="1"/>
</dbReference>
<evidence type="ECO:0000313" key="1">
    <source>
        <dbReference type="EMBL" id="VFB18505.1"/>
    </source>
</evidence>
<proteinExistence type="predicted"/>
<dbReference type="Gene3D" id="2.40.180.10">
    <property type="entry name" value="Catalase core domain"/>
    <property type="match status" value="1"/>
</dbReference>
<gene>
    <name evidence="1" type="primary">srpA_1</name>
    <name evidence="1" type="ORF">NCTC10754_01062</name>
</gene>
<evidence type="ECO:0000313" key="2">
    <source>
        <dbReference type="Proteomes" id="UP000330809"/>
    </source>
</evidence>
<dbReference type="InterPro" id="IPR020835">
    <property type="entry name" value="Catalase_sf"/>
</dbReference>
<dbReference type="AlphaFoldDB" id="A0A449IGF5"/>
<dbReference type="EC" id="1.-.-.-" evidence="1"/>
<reference evidence="1 2" key="1">
    <citation type="submission" date="2019-02" db="EMBL/GenBank/DDBJ databases">
        <authorList>
            <consortium name="Pathogen Informatics"/>
        </authorList>
    </citation>
    <scope>NUCLEOTIDE SEQUENCE [LARGE SCALE GENOMIC DNA]</scope>
    <source>
        <strain evidence="1 2">3012STDY7103891</strain>
    </source>
</reference>
<dbReference type="GO" id="GO:0020037">
    <property type="term" value="F:heme binding"/>
    <property type="evidence" value="ECO:0007669"/>
    <property type="project" value="InterPro"/>
</dbReference>
<sequence length="178" mass="20451">MLRRGCLPRRYSVPGRTPVVGRFALPSGNPYAPDSSVPIRSFALRFTQANGQQWRTGMNSMPVFPVGTPEAFYQMRKPVPQKRPRASLRPGAMPAFFCRATRKRRPFCNGSKPRNPRPAMPPRAITGSMRFIWSTQPGSGRRCAGVWCRWGRTRRVLRRPTMPIIWSRIWINAWRRGL</sequence>